<dbReference type="EMBL" id="MQWB01000010">
    <property type="protein sequence ID" value="OZC01464.1"/>
    <property type="molecule type" value="Genomic_DNA"/>
</dbReference>
<dbReference type="InParanoid" id="A0A259TV60"/>
<organism evidence="1 2">
    <name type="scientific">Rubricoccus marinus</name>
    <dbReference type="NCBI Taxonomy" id="716817"/>
    <lineage>
        <taxon>Bacteria</taxon>
        <taxon>Pseudomonadati</taxon>
        <taxon>Rhodothermota</taxon>
        <taxon>Rhodothermia</taxon>
        <taxon>Rhodothermales</taxon>
        <taxon>Rubricoccaceae</taxon>
        <taxon>Rubricoccus</taxon>
    </lineage>
</organism>
<evidence type="ECO:0000313" key="1">
    <source>
        <dbReference type="EMBL" id="OZC01464.1"/>
    </source>
</evidence>
<dbReference type="Proteomes" id="UP000216446">
    <property type="component" value="Unassembled WGS sequence"/>
</dbReference>
<reference evidence="1 2" key="1">
    <citation type="submission" date="2016-11" db="EMBL/GenBank/DDBJ databases">
        <title>Study of marine rhodopsin-containing bacteria.</title>
        <authorList>
            <person name="Yoshizawa S."/>
            <person name="Kumagai Y."/>
            <person name="Kogure K."/>
        </authorList>
    </citation>
    <scope>NUCLEOTIDE SEQUENCE [LARGE SCALE GENOMIC DNA]</scope>
    <source>
        <strain evidence="1 2">SG-29</strain>
    </source>
</reference>
<keyword evidence="2" id="KW-1185">Reference proteome</keyword>
<evidence type="ECO:0000313" key="2">
    <source>
        <dbReference type="Proteomes" id="UP000216446"/>
    </source>
</evidence>
<protein>
    <submittedName>
        <fullName evidence="1">Uncharacterized protein</fullName>
    </submittedName>
</protein>
<dbReference type="AlphaFoldDB" id="A0A259TV60"/>
<proteinExistence type="predicted"/>
<gene>
    <name evidence="1" type="ORF">BSZ36_17460</name>
</gene>
<comment type="caution">
    <text evidence="1">The sequence shown here is derived from an EMBL/GenBank/DDBJ whole genome shotgun (WGS) entry which is preliminary data.</text>
</comment>
<dbReference type="Pfam" id="PF18742">
    <property type="entry name" value="DpnII-MboI"/>
    <property type="match status" value="1"/>
</dbReference>
<name>A0A259TV60_9BACT</name>
<sequence length="393" mass="43029">MEGGFEGASRQSHGLVLRLLHMSLPPDDLLRRPFDTDGAVSALSYEGYPPIAYLGFAIGAGAADAQAKAQFAERLRSMIERDGTILSALIADDAALLGVADGLSSLEGEASSDLAVGLANAASAASGMGRLRALALDLIEPRGRLSVRVGTDSLNAATTDLALRRPWPRAYESVPPLANDERVRLLARVVSEPAPGPGDLERASAWLVALDSLVSEAASGAVPTTRDVVRLLNRTQGAMKRWVWEEKPRRSGTAPARWLIDNEYHVQDFLYAVLYPLFGAEVLEEQYIKGFGFTQPRYDLSIEDLSLIIEVKFARTKKDFNKFEEQIAGDLGLYFGPQSPYEALVAYVYDDCNTHYPELYDAFRDALLKRDDRIVDVVVVRRPSMIPSRSARG</sequence>
<accession>A0A259TV60</accession>